<evidence type="ECO:0000313" key="3">
    <source>
        <dbReference type="Proteomes" id="UP000184330"/>
    </source>
</evidence>
<dbReference type="EMBL" id="FJOG01000073">
    <property type="protein sequence ID" value="CZR69524.1"/>
    <property type="molecule type" value="Genomic_DNA"/>
</dbReference>
<feature type="region of interest" description="Disordered" evidence="1">
    <location>
        <begin position="1"/>
        <end position="38"/>
    </location>
</feature>
<dbReference type="Proteomes" id="UP000184330">
    <property type="component" value="Unassembled WGS sequence"/>
</dbReference>
<evidence type="ECO:0000256" key="1">
    <source>
        <dbReference type="SAM" id="MobiDB-lite"/>
    </source>
</evidence>
<dbReference type="PANTHER" id="PTHR37540:SF5">
    <property type="entry name" value="TRANSCRIPTION FACTOR DOMAIN-CONTAINING PROTEIN"/>
    <property type="match status" value="1"/>
</dbReference>
<dbReference type="OrthoDB" id="4158087at2759"/>
<name>A0A1L7XWW3_9HELO</name>
<sequence>MSTHGGSSPKQFKASIGSFGNRRPRQRPRSKKHREPELIETRLLRNPSPKAAAAYTPRNELEDSRLRFQIHHYVTIVAARTVTPVGPRFEWYPLAVRDEAFFHAVISATCAHSAYMQKVERPSMFYYHRGIAIRLVNERIATGAHDEGTINAICVFAQHECWMAQPSNAETHMRGLVQIVEAAGGHQFRSAFTDKCSTDLAVSLTVDVKPILPPSVDLSDIKKYLGPPSAATIALIKTFGTRFYNFTGSGLSDYAATVLWGLRNLSELVDAIHEERAFPDTVSPTDIQFSDQVEVLERLVHRLWYVEDANSPQHTIFRTFGWTCLIYIYIVLRDLFKELGMMAMLAKRVKLALENCAELNVLLATFPDLMLWQMFTCGRVAAAREKWFFAQQATKILMVRKTEDASDILKAAESFLWPEKQTRNVASGHDSGMQYPSN</sequence>
<gene>
    <name evidence="2" type="ORF">PAC_19424</name>
</gene>
<feature type="compositionally biased region" description="Polar residues" evidence="1">
    <location>
        <begin position="1"/>
        <end position="10"/>
    </location>
</feature>
<protein>
    <submittedName>
        <fullName evidence="2">Uncharacterized protein</fullName>
    </submittedName>
</protein>
<accession>A0A1L7XWW3</accession>
<evidence type="ECO:0000313" key="2">
    <source>
        <dbReference type="EMBL" id="CZR69524.1"/>
    </source>
</evidence>
<reference evidence="2 3" key="1">
    <citation type="submission" date="2016-03" db="EMBL/GenBank/DDBJ databases">
        <authorList>
            <person name="Ploux O."/>
        </authorList>
    </citation>
    <scope>NUCLEOTIDE SEQUENCE [LARGE SCALE GENOMIC DNA]</scope>
    <source>
        <strain evidence="2 3">UAMH 11012</strain>
    </source>
</reference>
<proteinExistence type="predicted"/>
<feature type="compositionally biased region" description="Basic residues" evidence="1">
    <location>
        <begin position="22"/>
        <end position="33"/>
    </location>
</feature>
<keyword evidence="3" id="KW-1185">Reference proteome</keyword>
<organism evidence="2 3">
    <name type="scientific">Phialocephala subalpina</name>
    <dbReference type="NCBI Taxonomy" id="576137"/>
    <lineage>
        <taxon>Eukaryota</taxon>
        <taxon>Fungi</taxon>
        <taxon>Dikarya</taxon>
        <taxon>Ascomycota</taxon>
        <taxon>Pezizomycotina</taxon>
        <taxon>Leotiomycetes</taxon>
        <taxon>Helotiales</taxon>
        <taxon>Mollisiaceae</taxon>
        <taxon>Phialocephala</taxon>
        <taxon>Phialocephala fortinii species complex</taxon>
    </lineage>
</organism>
<dbReference type="AlphaFoldDB" id="A0A1L7XWW3"/>
<dbReference type="PANTHER" id="PTHR37540">
    <property type="entry name" value="TRANSCRIPTION FACTOR (ACR-2), PUTATIVE-RELATED-RELATED"/>
    <property type="match status" value="1"/>
</dbReference>